<evidence type="ECO:0000313" key="2">
    <source>
        <dbReference type="Proteomes" id="UP000694892"/>
    </source>
</evidence>
<accession>A0A974I2A6</accession>
<sequence>MRKAGGRCRSLRHTPVTMGLYSSREVPPAALAELHPSVARQLSANMGKSYNMVLMGKQPRNAIFVYVLHAHLNNSPYWPQSFNRNTQNHQYLR</sequence>
<name>A0A974I2A6_XENLA</name>
<protein>
    <submittedName>
        <fullName evidence="1">Uncharacterized protein</fullName>
    </submittedName>
</protein>
<proteinExistence type="predicted"/>
<gene>
    <name evidence="1" type="ORF">XELAEV_18005044mg</name>
</gene>
<dbReference type="Proteomes" id="UP000694892">
    <property type="component" value="Chromosome 1L"/>
</dbReference>
<dbReference type="AlphaFoldDB" id="A0A974I2A6"/>
<reference evidence="2" key="1">
    <citation type="journal article" date="2016" name="Nature">
        <title>Genome evolution in the allotetraploid frog Xenopus laevis.</title>
        <authorList>
            <person name="Session A.M."/>
            <person name="Uno Y."/>
            <person name="Kwon T."/>
            <person name="Chapman J.A."/>
            <person name="Toyoda A."/>
            <person name="Takahashi S."/>
            <person name="Fukui A."/>
            <person name="Hikosaka A."/>
            <person name="Suzuki A."/>
            <person name="Kondo M."/>
            <person name="van Heeringen S.J."/>
            <person name="Quigley I."/>
            <person name="Heinz S."/>
            <person name="Ogino H."/>
            <person name="Ochi H."/>
            <person name="Hellsten U."/>
            <person name="Lyons J.B."/>
            <person name="Simakov O."/>
            <person name="Putnam N."/>
            <person name="Stites J."/>
            <person name="Kuroki Y."/>
            <person name="Tanaka T."/>
            <person name="Michiue T."/>
            <person name="Watanabe M."/>
            <person name="Bogdanovic O."/>
            <person name="Lister R."/>
            <person name="Georgiou G."/>
            <person name="Paranjpe S.S."/>
            <person name="van Kruijsbergen I."/>
            <person name="Shu S."/>
            <person name="Carlson J."/>
            <person name="Kinoshita T."/>
            <person name="Ohta Y."/>
            <person name="Mawaribuchi S."/>
            <person name="Jenkins J."/>
            <person name="Grimwood J."/>
            <person name="Schmutz J."/>
            <person name="Mitros T."/>
            <person name="Mozaffari S.V."/>
            <person name="Suzuki Y."/>
            <person name="Haramoto Y."/>
            <person name="Yamamoto T.S."/>
            <person name="Takagi C."/>
            <person name="Heald R."/>
            <person name="Miller K."/>
            <person name="Haudenschild C."/>
            <person name="Kitzman J."/>
            <person name="Nakayama T."/>
            <person name="Izutsu Y."/>
            <person name="Robert J."/>
            <person name="Fortriede J."/>
            <person name="Burns K."/>
            <person name="Lotay V."/>
            <person name="Karimi K."/>
            <person name="Yasuoka Y."/>
            <person name="Dichmann D.S."/>
            <person name="Flajnik M.F."/>
            <person name="Houston D.W."/>
            <person name="Shendure J."/>
            <person name="DuPasquier L."/>
            <person name="Vize P.D."/>
            <person name="Zorn A.M."/>
            <person name="Ito M."/>
            <person name="Marcotte E.M."/>
            <person name="Wallingford J.B."/>
            <person name="Ito Y."/>
            <person name="Asashima M."/>
            <person name="Ueno N."/>
            <person name="Matsuda Y."/>
            <person name="Veenstra G.J."/>
            <person name="Fujiyama A."/>
            <person name="Harland R.M."/>
            <person name="Taira M."/>
            <person name="Rokhsar D.S."/>
        </authorList>
    </citation>
    <scope>NUCLEOTIDE SEQUENCE [LARGE SCALE GENOMIC DNA]</scope>
    <source>
        <strain evidence="2">J</strain>
    </source>
</reference>
<evidence type="ECO:0000313" key="1">
    <source>
        <dbReference type="EMBL" id="OCT99257.1"/>
    </source>
</evidence>
<organism evidence="1 2">
    <name type="scientific">Xenopus laevis</name>
    <name type="common">African clawed frog</name>
    <dbReference type="NCBI Taxonomy" id="8355"/>
    <lineage>
        <taxon>Eukaryota</taxon>
        <taxon>Metazoa</taxon>
        <taxon>Chordata</taxon>
        <taxon>Craniata</taxon>
        <taxon>Vertebrata</taxon>
        <taxon>Euteleostomi</taxon>
        <taxon>Amphibia</taxon>
        <taxon>Batrachia</taxon>
        <taxon>Anura</taxon>
        <taxon>Pipoidea</taxon>
        <taxon>Pipidae</taxon>
        <taxon>Xenopodinae</taxon>
        <taxon>Xenopus</taxon>
        <taxon>Xenopus</taxon>
    </lineage>
</organism>
<dbReference type="EMBL" id="CM004466">
    <property type="protein sequence ID" value="OCT99257.1"/>
    <property type="molecule type" value="Genomic_DNA"/>
</dbReference>